<protein>
    <recommendedName>
        <fullName evidence="4">Secreted protein</fullName>
    </recommendedName>
</protein>
<dbReference type="EMBL" id="JAFDVD010000007">
    <property type="protein sequence ID" value="MBM6400119.1"/>
    <property type="molecule type" value="Genomic_DNA"/>
</dbReference>
<evidence type="ECO:0000256" key="1">
    <source>
        <dbReference type="SAM" id="SignalP"/>
    </source>
</evidence>
<keyword evidence="3" id="KW-1185">Reference proteome</keyword>
<accession>A0ABS2CM14</accession>
<reference evidence="2" key="1">
    <citation type="submission" date="2021-02" db="EMBL/GenBank/DDBJ databases">
        <title>Phycicoccus sp. MQZ13P-5T, whole genome shotgun sequence.</title>
        <authorList>
            <person name="Tuo L."/>
        </authorList>
    </citation>
    <scope>NUCLEOTIDE SEQUENCE</scope>
    <source>
        <strain evidence="2">MQZ13P-5</strain>
    </source>
</reference>
<evidence type="ECO:0000313" key="3">
    <source>
        <dbReference type="Proteomes" id="UP001430172"/>
    </source>
</evidence>
<dbReference type="Proteomes" id="UP001430172">
    <property type="component" value="Unassembled WGS sequence"/>
</dbReference>
<gene>
    <name evidence="2" type="ORF">JQN70_06965</name>
</gene>
<sequence>MSTSRILRRPALGLLGAVCAGALVLSATSAVAAGPDSPNGVASGKAAPAVAAISAAFPPGSELQYVAVAPCRIIDTRVSGGALVNGQRTFDATLASYATQGGKAGSCGIPDIATSVQLNLGAISRNGTTSDVRGWATGTAEPNASLVNYNPSGPVANMVNLKVNSSGQFNLKTPGAAHLFVDVAGYYVKPLYAAVSSGGSIYSGISSGVTSVARTGTGRYTVTFERDVQQCAATASSITWANNLDVSPDVGAGGTNTVTVGIADTSNTAADGYFVIGLTC</sequence>
<name>A0ABS2CM14_9MICO</name>
<dbReference type="RefSeq" id="WP_204130584.1">
    <property type="nucleotide sequence ID" value="NZ_JAFDVD010000007.1"/>
</dbReference>
<feature type="chain" id="PRO_5046659204" description="Secreted protein" evidence="1">
    <location>
        <begin position="33"/>
        <end position="280"/>
    </location>
</feature>
<organism evidence="2 3">
    <name type="scientific">Phycicoccus sonneratiae</name>
    <dbReference type="NCBI Taxonomy" id="2807628"/>
    <lineage>
        <taxon>Bacteria</taxon>
        <taxon>Bacillati</taxon>
        <taxon>Actinomycetota</taxon>
        <taxon>Actinomycetes</taxon>
        <taxon>Micrococcales</taxon>
        <taxon>Intrasporangiaceae</taxon>
        <taxon>Phycicoccus</taxon>
    </lineage>
</organism>
<evidence type="ECO:0008006" key="4">
    <source>
        <dbReference type="Google" id="ProtNLM"/>
    </source>
</evidence>
<comment type="caution">
    <text evidence="2">The sequence shown here is derived from an EMBL/GenBank/DDBJ whole genome shotgun (WGS) entry which is preliminary data.</text>
</comment>
<keyword evidence="1" id="KW-0732">Signal</keyword>
<feature type="signal peptide" evidence="1">
    <location>
        <begin position="1"/>
        <end position="32"/>
    </location>
</feature>
<evidence type="ECO:0000313" key="2">
    <source>
        <dbReference type="EMBL" id="MBM6400119.1"/>
    </source>
</evidence>
<proteinExistence type="predicted"/>